<feature type="region of interest" description="Disordered" evidence="1">
    <location>
        <begin position="23"/>
        <end position="50"/>
    </location>
</feature>
<dbReference type="EMBL" id="BTRK01000006">
    <property type="protein sequence ID" value="GMR57886.1"/>
    <property type="molecule type" value="Genomic_DNA"/>
</dbReference>
<protein>
    <recommendedName>
        <fullName evidence="2">Amidase domain-containing protein</fullName>
    </recommendedName>
</protein>
<name>A0AAN5ICQ6_9BILA</name>
<dbReference type="GO" id="GO:0004040">
    <property type="term" value="F:amidase activity"/>
    <property type="evidence" value="ECO:0007669"/>
    <property type="project" value="TreeGrafter"/>
</dbReference>
<comment type="caution">
    <text evidence="3">The sequence shown here is derived from an EMBL/GenBank/DDBJ whole genome shotgun (WGS) entry which is preliminary data.</text>
</comment>
<dbReference type="GO" id="GO:0017064">
    <property type="term" value="F:fatty acid amide hydrolase activity"/>
    <property type="evidence" value="ECO:0007669"/>
    <property type="project" value="TreeGrafter"/>
</dbReference>
<evidence type="ECO:0000259" key="2">
    <source>
        <dbReference type="Pfam" id="PF01425"/>
    </source>
</evidence>
<organism evidence="3 4">
    <name type="scientific">Pristionchus mayeri</name>
    <dbReference type="NCBI Taxonomy" id="1317129"/>
    <lineage>
        <taxon>Eukaryota</taxon>
        <taxon>Metazoa</taxon>
        <taxon>Ecdysozoa</taxon>
        <taxon>Nematoda</taxon>
        <taxon>Chromadorea</taxon>
        <taxon>Rhabditida</taxon>
        <taxon>Rhabditina</taxon>
        <taxon>Diplogasteromorpha</taxon>
        <taxon>Diplogasteroidea</taxon>
        <taxon>Neodiplogasteridae</taxon>
        <taxon>Pristionchus</taxon>
    </lineage>
</organism>
<sequence>SGGSSGGEGPLIGAGGSLVGLGSDVGGSSRIPHPLAVATDSSRRPHASRFSNTANLCHGVLLRAHRWSTRSGSLRDSRDYEVDLVRQIHVESRRNGCAR</sequence>
<dbReference type="SUPFAM" id="SSF75304">
    <property type="entry name" value="Amidase signature (AS) enzymes"/>
    <property type="match status" value="1"/>
</dbReference>
<dbReference type="AlphaFoldDB" id="A0AAN5ICQ6"/>
<feature type="non-terminal residue" evidence="3">
    <location>
        <position position="1"/>
    </location>
</feature>
<evidence type="ECO:0000313" key="4">
    <source>
        <dbReference type="Proteomes" id="UP001328107"/>
    </source>
</evidence>
<proteinExistence type="predicted"/>
<feature type="domain" description="Amidase" evidence="2">
    <location>
        <begin position="1"/>
        <end position="32"/>
    </location>
</feature>
<dbReference type="Gene3D" id="3.90.1300.10">
    <property type="entry name" value="Amidase signature (AS) domain"/>
    <property type="match status" value="1"/>
</dbReference>
<dbReference type="InterPro" id="IPR036928">
    <property type="entry name" value="AS_sf"/>
</dbReference>
<dbReference type="Pfam" id="PF01425">
    <property type="entry name" value="Amidase"/>
    <property type="match status" value="1"/>
</dbReference>
<gene>
    <name evidence="3" type="ORF">PMAYCL1PPCAC_28081</name>
</gene>
<keyword evidence="4" id="KW-1185">Reference proteome</keyword>
<dbReference type="GO" id="GO:0009062">
    <property type="term" value="P:fatty acid catabolic process"/>
    <property type="evidence" value="ECO:0007669"/>
    <property type="project" value="TreeGrafter"/>
</dbReference>
<dbReference type="InterPro" id="IPR023631">
    <property type="entry name" value="Amidase_dom"/>
</dbReference>
<evidence type="ECO:0000256" key="1">
    <source>
        <dbReference type="SAM" id="MobiDB-lite"/>
    </source>
</evidence>
<dbReference type="PANTHER" id="PTHR45847:SF10">
    <property type="entry name" value="FATTY ACID AMIDE HYDROLASE 1"/>
    <property type="match status" value="1"/>
</dbReference>
<accession>A0AAN5ICQ6</accession>
<dbReference type="InterPro" id="IPR052096">
    <property type="entry name" value="Endocannabinoid_amidase"/>
</dbReference>
<dbReference type="PANTHER" id="PTHR45847">
    <property type="entry name" value="FATTY ACID AMIDE HYDROLASE"/>
    <property type="match status" value="1"/>
</dbReference>
<reference evidence="4" key="1">
    <citation type="submission" date="2022-10" db="EMBL/GenBank/DDBJ databases">
        <title>Genome assembly of Pristionchus species.</title>
        <authorList>
            <person name="Yoshida K."/>
            <person name="Sommer R.J."/>
        </authorList>
    </citation>
    <scope>NUCLEOTIDE SEQUENCE [LARGE SCALE GENOMIC DNA]</scope>
    <source>
        <strain evidence="4">RS5460</strain>
    </source>
</reference>
<evidence type="ECO:0000313" key="3">
    <source>
        <dbReference type="EMBL" id="GMR57886.1"/>
    </source>
</evidence>
<dbReference type="Proteomes" id="UP001328107">
    <property type="component" value="Unassembled WGS sequence"/>
</dbReference>